<evidence type="ECO:0000256" key="1">
    <source>
        <dbReference type="ARBA" id="ARBA00008834"/>
    </source>
</evidence>
<proteinExistence type="inferred from homology"/>
<dbReference type="GO" id="GO:0016787">
    <property type="term" value="F:hydrolase activity"/>
    <property type="evidence" value="ECO:0007669"/>
    <property type="project" value="UniProtKB-KW"/>
</dbReference>
<dbReference type="InterPro" id="IPR000743">
    <property type="entry name" value="Glyco_hydro_28"/>
</dbReference>
<reference evidence="5 6" key="1">
    <citation type="submission" date="2023-09" db="EMBL/GenBank/DDBJ databases">
        <title>Thalassobella suaedae gen. nov., sp. nov., a marine bacterium of the family Flavobacteriaceae isolated from a halophyte Suaeda japonica.</title>
        <authorList>
            <person name="Lee S.Y."/>
            <person name="Hwang C.Y."/>
        </authorList>
    </citation>
    <scope>NUCLEOTIDE SEQUENCE [LARGE SCALE GENOMIC DNA]</scope>
    <source>
        <strain evidence="5 6">HL-DH10</strain>
    </source>
</reference>
<dbReference type="Pfam" id="PF00295">
    <property type="entry name" value="Glyco_hydro_28"/>
    <property type="match status" value="1"/>
</dbReference>
<evidence type="ECO:0000256" key="3">
    <source>
        <dbReference type="ARBA" id="ARBA00023295"/>
    </source>
</evidence>
<dbReference type="SUPFAM" id="SSF51126">
    <property type="entry name" value="Pectin lyase-like"/>
    <property type="match status" value="2"/>
</dbReference>
<dbReference type="Proteomes" id="UP001303407">
    <property type="component" value="Chromosome"/>
</dbReference>
<organism evidence="5 6">
    <name type="scientific">Thalassobellus suaedae</name>
    <dbReference type="NCBI Taxonomy" id="3074124"/>
    <lineage>
        <taxon>Bacteria</taxon>
        <taxon>Pseudomonadati</taxon>
        <taxon>Bacteroidota</taxon>
        <taxon>Flavobacteriia</taxon>
        <taxon>Flavobacteriales</taxon>
        <taxon>Flavobacteriaceae</taxon>
        <taxon>Thalassobellus</taxon>
    </lineage>
</organism>
<dbReference type="InterPro" id="IPR006626">
    <property type="entry name" value="PbH1"/>
</dbReference>
<evidence type="ECO:0000256" key="4">
    <source>
        <dbReference type="RuleBase" id="RU361169"/>
    </source>
</evidence>
<accession>A0ABY9XYZ3</accession>
<dbReference type="PANTHER" id="PTHR31339">
    <property type="entry name" value="PECTIN LYASE-RELATED"/>
    <property type="match status" value="1"/>
</dbReference>
<dbReference type="SMART" id="SM00710">
    <property type="entry name" value="PbH1"/>
    <property type="match status" value="4"/>
</dbReference>
<name>A0ABY9XYZ3_9FLAO</name>
<dbReference type="InterPro" id="IPR051801">
    <property type="entry name" value="GH28_Enzymes"/>
</dbReference>
<gene>
    <name evidence="5" type="ORF">RHP49_09045</name>
</gene>
<evidence type="ECO:0000256" key="2">
    <source>
        <dbReference type="ARBA" id="ARBA00022801"/>
    </source>
</evidence>
<comment type="similarity">
    <text evidence="1 4">Belongs to the glycosyl hydrolase 28 family.</text>
</comment>
<keyword evidence="3 4" id="KW-0326">Glycosidase</keyword>
<dbReference type="InterPro" id="IPR012334">
    <property type="entry name" value="Pectin_lyas_fold"/>
</dbReference>
<dbReference type="RefSeq" id="WP_415861047.1">
    <property type="nucleotide sequence ID" value="NZ_CP134536.1"/>
</dbReference>
<dbReference type="InterPro" id="IPR011050">
    <property type="entry name" value="Pectin_lyase_fold/virulence"/>
</dbReference>
<keyword evidence="6" id="KW-1185">Reference proteome</keyword>
<protein>
    <submittedName>
        <fullName evidence="5">Glycosyl hydrolase family 28 protein</fullName>
    </submittedName>
</protein>
<evidence type="ECO:0000313" key="5">
    <source>
        <dbReference type="EMBL" id="WNH11073.1"/>
    </source>
</evidence>
<dbReference type="PANTHER" id="PTHR31339:SF9">
    <property type="entry name" value="PLASMIN AND FIBRONECTIN-BINDING PROTEIN A"/>
    <property type="match status" value="1"/>
</dbReference>
<evidence type="ECO:0000313" key="6">
    <source>
        <dbReference type="Proteomes" id="UP001303407"/>
    </source>
</evidence>
<keyword evidence="2 4" id="KW-0378">Hydrolase</keyword>
<dbReference type="EMBL" id="CP134536">
    <property type="protein sequence ID" value="WNH11073.1"/>
    <property type="molecule type" value="Genomic_DNA"/>
</dbReference>
<dbReference type="Gene3D" id="2.160.20.10">
    <property type="entry name" value="Single-stranded right-handed beta-helix, Pectin lyase-like"/>
    <property type="match status" value="1"/>
</dbReference>
<sequence>MRPFLALISIVVFFNCKNDTISGVDYSKLESIPTKEQVGQLVLPDTIAPVSAPFEMPAFEKPTFPDRSINILDRDADTSKLVTTHIQNSIDELSALGGGTVVIPQGQWKTGRIALKSNVNLHLEDGAVLTFSTDVKDYQPAVFTRVESLEVMSLASCIYANNQENIAITGKGKLIGPYNGEIKARSYTKAIESLVNLNKPARERIHDGSKEDWILPPKFISPINCKKVYIEGISLENTAFWNIVPVYCDNVIIRGVSVNSVGIPRGDGIDIESSKNVLIEYCTLSTGDDAFTMKSGRGEDGLKVNKATENIVVRYCLALKGHGGVTCGSETAGTIRNLYVHDCVFDGTGVGIRFKTRRPRGGGGENLYYDRIRMNLKATCIKWDMLGTPAYVGELAERLPIRDVNSLTPFYKNISISNIIIENGTHFLKVYGIPESPLTNLTIDNVDANCSNLIIINDAKNINIKNTSIKTPDSLINVLNGTNIAFENVLFNLNGAELKTKNITGKVNDITFKDCEFK</sequence>